<reference evidence="1 2" key="1">
    <citation type="journal article" date="2023" name="Science">
        <title>Complex scaffold remodeling in plant triterpene biosynthesis.</title>
        <authorList>
            <person name="De La Pena R."/>
            <person name="Hodgson H."/>
            <person name="Liu J.C."/>
            <person name="Stephenson M.J."/>
            <person name="Martin A.C."/>
            <person name="Owen C."/>
            <person name="Harkess A."/>
            <person name="Leebens-Mack J."/>
            <person name="Jimenez L.E."/>
            <person name="Osbourn A."/>
            <person name="Sattely E.S."/>
        </authorList>
    </citation>
    <scope>NUCLEOTIDE SEQUENCE [LARGE SCALE GENOMIC DNA]</scope>
    <source>
        <strain evidence="2">cv. JPN11</strain>
        <tissue evidence="1">Leaf</tissue>
    </source>
</reference>
<comment type="caution">
    <text evidence="1">The sequence shown here is derived from an EMBL/GenBank/DDBJ whole genome shotgun (WGS) entry which is preliminary data.</text>
</comment>
<evidence type="ECO:0000313" key="1">
    <source>
        <dbReference type="EMBL" id="KAJ4727744.1"/>
    </source>
</evidence>
<dbReference type="EMBL" id="CM051394">
    <property type="protein sequence ID" value="KAJ4727744.1"/>
    <property type="molecule type" value="Genomic_DNA"/>
</dbReference>
<evidence type="ECO:0000313" key="2">
    <source>
        <dbReference type="Proteomes" id="UP001164539"/>
    </source>
</evidence>
<proteinExistence type="predicted"/>
<protein>
    <submittedName>
        <fullName evidence="1">Uncharacterized protein</fullName>
    </submittedName>
</protein>
<organism evidence="1 2">
    <name type="scientific">Melia azedarach</name>
    <name type="common">Chinaberry tree</name>
    <dbReference type="NCBI Taxonomy" id="155640"/>
    <lineage>
        <taxon>Eukaryota</taxon>
        <taxon>Viridiplantae</taxon>
        <taxon>Streptophyta</taxon>
        <taxon>Embryophyta</taxon>
        <taxon>Tracheophyta</taxon>
        <taxon>Spermatophyta</taxon>
        <taxon>Magnoliopsida</taxon>
        <taxon>eudicotyledons</taxon>
        <taxon>Gunneridae</taxon>
        <taxon>Pentapetalae</taxon>
        <taxon>rosids</taxon>
        <taxon>malvids</taxon>
        <taxon>Sapindales</taxon>
        <taxon>Meliaceae</taxon>
        <taxon>Melia</taxon>
    </lineage>
</organism>
<name>A0ACC1YX39_MELAZ</name>
<accession>A0ACC1YX39</accession>
<keyword evidence="2" id="KW-1185">Reference proteome</keyword>
<gene>
    <name evidence="1" type="ORF">OWV82_000793</name>
</gene>
<sequence length="413" mass="46970">MSNSGGYAVTRTHSGDRFYNPPAMRRHQLLLQQQQQQQQQLQLQRPLQKESRVDSAEAETRTDSDDPTLSRPNLVCSELPASSPRNTDLTNLDRLMDSVTPFVPAQYIPEARVVRWRTREADIHSFFSLGDLWESFNEWSVYGVEVPLLLNGSDSVKQYYVPSLSGIQLYIDPRRLRRPGDDSDAESSRETSSAGSSDCEVERRAKGVADGTLDQHNHLNLQRLNTLTLRDKPPLSSSSEETEVCNTHGSLIFEYLEQEQPHHRQPLYDKVLSLASQNPEIRIYRSCDLLPESWVSVAWYPIYRIPVGPTLQNLDASFLTFHFLSTHPRGKNQPQFITSSGRKVYGADGSSKIPLPVFGLASYKLRGSILTPNGADQWKQANSLLQDADNWLRNLQVNLPDFQFFVSHNSQWR</sequence>
<dbReference type="Proteomes" id="UP001164539">
    <property type="component" value="Chromosome 1"/>
</dbReference>